<dbReference type="NCBIfam" id="TIGR01087">
    <property type="entry name" value="murD"/>
    <property type="match status" value="1"/>
</dbReference>
<keyword evidence="9 10" id="KW-0573">Peptidoglycan synthesis</keyword>
<evidence type="ECO:0000256" key="4">
    <source>
        <dbReference type="ARBA" id="ARBA00022598"/>
    </source>
</evidence>
<dbReference type="Gene3D" id="3.40.1190.10">
    <property type="entry name" value="Mur-like, catalytic domain"/>
    <property type="match status" value="1"/>
</dbReference>
<dbReference type="Gene3D" id="3.90.190.20">
    <property type="entry name" value="Mur ligase, C-terminal domain"/>
    <property type="match status" value="1"/>
</dbReference>
<dbReference type="RefSeq" id="WP_167672303.1">
    <property type="nucleotide sequence ID" value="NZ_JAATJS010000002.1"/>
</dbReference>
<keyword evidence="6 9" id="KW-0547">Nucleotide-binding</keyword>
<keyword evidence="9 10" id="KW-0961">Cell wall biogenesis/degradation</keyword>
<keyword evidence="8 9" id="KW-0131">Cell cycle</keyword>
<dbReference type="GO" id="GO:0008764">
    <property type="term" value="F:UDP-N-acetylmuramoylalanine-D-glutamate ligase activity"/>
    <property type="evidence" value="ECO:0007669"/>
    <property type="project" value="UniProtKB-EC"/>
</dbReference>
<feature type="domain" description="Mur ligase C-terminal" evidence="11">
    <location>
        <begin position="319"/>
        <end position="432"/>
    </location>
</feature>
<dbReference type="SUPFAM" id="SSF51735">
    <property type="entry name" value="NAD(P)-binding Rossmann-fold domains"/>
    <property type="match status" value="1"/>
</dbReference>
<evidence type="ECO:0000259" key="11">
    <source>
        <dbReference type="Pfam" id="PF02875"/>
    </source>
</evidence>
<evidence type="ECO:0000256" key="10">
    <source>
        <dbReference type="RuleBase" id="RU003664"/>
    </source>
</evidence>
<feature type="binding site" evidence="9">
    <location>
        <begin position="121"/>
        <end position="127"/>
    </location>
    <ligand>
        <name>ATP</name>
        <dbReference type="ChEBI" id="CHEBI:30616"/>
    </ligand>
</feature>
<name>A0ABX0V9C5_9HYPH</name>
<evidence type="ECO:0000256" key="5">
    <source>
        <dbReference type="ARBA" id="ARBA00022618"/>
    </source>
</evidence>
<dbReference type="EC" id="6.3.2.9" evidence="9 10"/>
<dbReference type="InterPro" id="IPR005762">
    <property type="entry name" value="MurD"/>
</dbReference>
<evidence type="ECO:0000256" key="3">
    <source>
        <dbReference type="ARBA" id="ARBA00022490"/>
    </source>
</evidence>
<reference evidence="13 14" key="1">
    <citation type="submission" date="2020-03" db="EMBL/GenBank/DDBJ databases">
        <title>The genome sequence of Microvirga sp. c23x22.</title>
        <authorList>
            <person name="Zhang X."/>
        </authorList>
    </citation>
    <scope>NUCLEOTIDE SEQUENCE [LARGE SCALE GENOMIC DNA]</scope>
    <source>
        <strain evidence="14">c23x22</strain>
    </source>
</reference>
<keyword evidence="4 9" id="KW-0436">Ligase</keyword>
<dbReference type="InterPro" id="IPR018109">
    <property type="entry name" value="Folylpolyglutamate_synth_CS"/>
</dbReference>
<keyword evidence="3 9" id="KW-0963">Cytoplasm</keyword>
<gene>
    <name evidence="9" type="primary">murD</name>
    <name evidence="13" type="ORF">HB375_07305</name>
</gene>
<evidence type="ECO:0000256" key="6">
    <source>
        <dbReference type="ARBA" id="ARBA00022741"/>
    </source>
</evidence>
<dbReference type="PANTHER" id="PTHR43692">
    <property type="entry name" value="UDP-N-ACETYLMURAMOYLALANINE--D-GLUTAMATE LIGASE"/>
    <property type="match status" value="1"/>
</dbReference>
<feature type="domain" description="Mur ligase central" evidence="12">
    <location>
        <begin position="119"/>
        <end position="297"/>
    </location>
</feature>
<comment type="caution">
    <text evidence="13">The sequence shown here is derived from an EMBL/GenBank/DDBJ whole genome shotgun (WGS) entry which is preliminary data.</text>
</comment>
<evidence type="ECO:0000256" key="7">
    <source>
        <dbReference type="ARBA" id="ARBA00022840"/>
    </source>
</evidence>
<keyword evidence="5 9" id="KW-0132">Cell division</keyword>
<comment type="catalytic activity">
    <reaction evidence="9 10">
        <text>UDP-N-acetyl-alpha-D-muramoyl-L-alanine + D-glutamate + ATP = UDP-N-acetyl-alpha-D-muramoyl-L-alanyl-D-glutamate + ADP + phosphate + H(+)</text>
        <dbReference type="Rhea" id="RHEA:16429"/>
        <dbReference type="ChEBI" id="CHEBI:15378"/>
        <dbReference type="ChEBI" id="CHEBI:29986"/>
        <dbReference type="ChEBI" id="CHEBI:30616"/>
        <dbReference type="ChEBI" id="CHEBI:43474"/>
        <dbReference type="ChEBI" id="CHEBI:83898"/>
        <dbReference type="ChEBI" id="CHEBI:83900"/>
        <dbReference type="ChEBI" id="CHEBI:456216"/>
        <dbReference type="EC" id="6.3.2.9"/>
    </reaction>
</comment>
<evidence type="ECO:0000256" key="2">
    <source>
        <dbReference type="ARBA" id="ARBA00004752"/>
    </source>
</evidence>
<evidence type="ECO:0000256" key="9">
    <source>
        <dbReference type="HAMAP-Rule" id="MF_00639"/>
    </source>
</evidence>
<dbReference type="EMBL" id="JAATJS010000002">
    <property type="protein sequence ID" value="NIX76424.1"/>
    <property type="molecule type" value="Genomic_DNA"/>
</dbReference>
<comment type="subcellular location">
    <subcellularLocation>
        <location evidence="1 9 10">Cytoplasm</location>
    </subcellularLocation>
</comment>
<evidence type="ECO:0000313" key="13">
    <source>
        <dbReference type="EMBL" id="NIX76424.1"/>
    </source>
</evidence>
<keyword evidence="7 9" id="KW-0067">ATP-binding</keyword>
<accession>A0ABX0V9C5</accession>
<proteinExistence type="inferred from homology"/>
<dbReference type="SUPFAM" id="SSF53244">
    <property type="entry name" value="MurD-like peptide ligases, peptide-binding domain"/>
    <property type="match status" value="1"/>
</dbReference>
<dbReference type="Pfam" id="PF08245">
    <property type="entry name" value="Mur_ligase_M"/>
    <property type="match status" value="1"/>
</dbReference>
<dbReference type="Gene3D" id="3.40.50.720">
    <property type="entry name" value="NAD(P)-binding Rossmann-like Domain"/>
    <property type="match status" value="1"/>
</dbReference>
<comment type="similarity">
    <text evidence="9">Belongs to the MurCDEF family.</text>
</comment>
<evidence type="ECO:0000259" key="12">
    <source>
        <dbReference type="Pfam" id="PF08245"/>
    </source>
</evidence>
<keyword evidence="9 10" id="KW-0133">Cell shape</keyword>
<evidence type="ECO:0000313" key="14">
    <source>
        <dbReference type="Proteomes" id="UP000707352"/>
    </source>
</evidence>
<dbReference type="InterPro" id="IPR004101">
    <property type="entry name" value="Mur_ligase_C"/>
</dbReference>
<dbReference type="HAMAP" id="MF_00639">
    <property type="entry name" value="MurD"/>
    <property type="match status" value="1"/>
</dbReference>
<evidence type="ECO:0000256" key="1">
    <source>
        <dbReference type="ARBA" id="ARBA00004496"/>
    </source>
</evidence>
<dbReference type="Proteomes" id="UP000707352">
    <property type="component" value="Unassembled WGS sequence"/>
</dbReference>
<dbReference type="InterPro" id="IPR013221">
    <property type="entry name" value="Mur_ligase_cen"/>
</dbReference>
<dbReference type="PANTHER" id="PTHR43692:SF1">
    <property type="entry name" value="UDP-N-ACETYLMURAMOYLALANINE--D-GLUTAMATE LIGASE"/>
    <property type="match status" value="1"/>
</dbReference>
<dbReference type="SUPFAM" id="SSF53623">
    <property type="entry name" value="MurD-like peptide ligases, catalytic domain"/>
    <property type="match status" value="1"/>
</dbReference>
<dbReference type="InterPro" id="IPR036615">
    <property type="entry name" value="Mur_ligase_C_dom_sf"/>
</dbReference>
<dbReference type="InterPro" id="IPR036565">
    <property type="entry name" value="Mur-like_cat_sf"/>
</dbReference>
<dbReference type="PROSITE" id="PS01011">
    <property type="entry name" value="FOLYLPOLYGLU_SYNT_1"/>
    <property type="match status" value="1"/>
</dbReference>
<keyword evidence="14" id="KW-1185">Reference proteome</keyword>
<dbReference type="InterPro" id="IPR036291">
    <property type="entry name" value="NAD(P)-bd_dom_sf"/>
</dbReference>
<organism evidence="13 14">
    <name type="scientific">Microvirga terricola</name>
    <dbReference type="NCBI Taxonomy" id="2719797"/>
    <lineage>
        <taxon>Bacteria</taxon>
        <taxon>Pseudomonadati</taxon>
        <taxon>Pseudomonadota</taxon>
        <taxon>Alphaproteobacteria</taxon>
        <taxon>Hyphomicrobiales</taxon>
        <taxon>Methylobacteriaceae</taxon>
        <taxon>Microvirga</taxon>
    </lineage>
</organism>
<comment type="pathway">
    <text evidence="2 9 10">Cell wall biogenesis; peptidoglycan biosynthesis.</text>
</comment>
<comment type="function">
    <text evidence="9 10">Cell wall formation. Catalyzes the addition of glutamate to the nucleotide precursor UDP-N-acetylmuramoyl-L-alanine (UMA).</text>
</comment>
<dbReference type="Pfam" id="PF02875">
    <property type="entry name" value="Mur_ligase_C"/>
    <property type="match status" value="1"/>
</dbReference>
<protein>
    <recommendedName>
        <fullName evidence="9 10">UDP-N-acetylmuramoylalanine--D-glutamate ligase</fullName>
        <ecNumber evidence="9 10">6.3.2.9</ecNumber>
    </recommendedName>
    <alternativeName>
        <fullName evidence="9">D-glutamic acid-adding enzyme</fullName>
    </alternativeName>
    <alternativeName>
        <fullName evidence="9">UDP-N-acetylmuramoyl-L-alanyl-D-glutamate synthetase</fullName>
    </alternativeName>
</protein>
<evidence type="ECO:0000256" key="8">
    <source>
        <dbReference type="ARBA" id="ARBA00023306"/>
    </source>
</evidence>
<sequence length="464" mass="48360">MTPVTSFSGKTVALFGLGGSGLVTALALKAGGAHVIACDDNPAKMAEANSKGIETADLKSADWSRFSSFILSPGVPLTHPEPHWSVKLAKAAGVEIIGDIELFCRERAKVAPNAPFVAITGTNGKSTTTALIAHILREAGHDAQMGGNIGTAILSLEPPAENRIHVIECSSFQIDLAPSLAPTIGVLLNITPDHLDRHGTMETYAAIKERLVAKARVAILGVDDDWTSSVAARCAESGTEVIRVSAEPTGGNSVSAHGETIVRLSASGSASVADLTGIGSLRGGHNAQNAAAAVAIALALSVPEEDIRAGLRSFPGLPHRMEEIGRLRETLFINDSKATNADSTEKALKSFDNILWILGGKAKEGGIAPLKPYFPKIRKAYLIGAASDEFAETLDGLVAFVRSNTLENAVQQAAGDAAALGSPSVVLLSPACASYDQFPNFEVRGDHFRNLVRALPGIDLTKGA</sequence>